<evidence type="ECO:0000256" key="2">
    <source>
        <dbReference type="ARBA" id="ARBA00023052"/>
    </source>
</evidence>
<dbReference type="InterPro" id="IPR012001">
    <property type="entry name" value="Thiamin_PyroP_enz_TPP-bd_dom"/>
</dbReference>
<evidence type="ECO:0000256" key="1">
    <source>
        <dbReference type="ARBA" id="ARBA00007812"/>
    </source>
</evidence>
<dbReference type="GO" id="GO:0030976">
    <property type="term" value="F:thiamine pyrophosphate binding"/>
    <property type="evidence" value="ECO:0007669"/>
    <property type="project" value="InterPro"/>
</dbReference>
<comment type="caution">
    <text evidence="7">The sequence shown here is derived from an EMBL/GenBank/DDBJ whole genome shotgun (WGS) entry which is preliminary data.</text>
</comment>
<organism evidence="7 8">
    <name type="scientific">Candidatus Marsarchaeota G2 archaeon ECH_B_SAG-F08</name>
    <dbReference type="NCBI Taxonomy" id="1978165"/>
    <lineage>
        <taxon>Archaea</taxon>
        <taxon>Candidatus Marsarchaeota</taxon>
        <taxon>Candidatus Marsarchaeota group 2</taxon>
    </lineage>
</organism>
<dbReference type="Pfam" id="PF02776">
    <property type="entry name" value="TPP_enzyme_N"/>
    <property type="match status" value="1"/>
</dbReference>
<dbReference type="CDD" id="cd07039">
    <property type="entry name" value="TPP_PYR_POX"/>
    <property type="match status" value="1"/>
</dbReference>
<dbReference type="GO" id="GO:0003824">
    <property type="term" value="F:catalytic activity"/>
    <property type="evidence" value="ECO:0007669"/>
    <property type="project" value="InterPro"/>
</dbReference>
<dbReference type="InterPro" id="IPR012000">
    <property type="entry name" value="Thiamin_PyroP_enz_cen_dom"/>
</dbReference>
<evidence type="ECO:0008006" key="9">
    <source>
        <dbReference type="Google" id="ProtNLM"/>
    </source>
</evidence>
<dbReference type="Gene3D" id="3.40.50.970">
    <property type="match status" value="2"/>
</dbReference>
<comment type="similarity">
    <text evidence="1 3">Belongs to the TPP enzyme family.</text>
</comment>
<evidence type="ECO:0000313" key="8">
    <source>
        <dbReference type="Proteomes" id="UP000240381"/>
    </source>
</evidence>
<dbReference type="Pfam" id="PF02775">
    <property type="entry name" value="TPP_enzyme_C"/>
    <property type="match status" value="1"/>
</dbReference>
<dbReference type="InterPro" id="IPR011766">
    <property type="entry name" value="TPP_enzyme_TPP-bd"/>
</dbReference>
<dbReference type="PANTHER" id="PTHR42981">
    <property type="entry name" value="PYRUVATE DEHYDROGENASE [UBIQUINONE]"/>
    <property type="match status" value="1"/>
</dbReference>
<dbReference type="SUPFAM" id="SSF52518">
    <property type="entry name" value="Thiamin diphosphate-binding fold (THDP-binding)"/>
    <property type="match status" value="2"/>
</dbReference>
<dbReference type="GO" id="GO:0044272">
    <property type="term" value="P:sulfur compound biosynthetic process"/>
    <property type="evidence" value="ECO:0007669"/>
    <property type="project" value="UniProtKB-ARBA"/>
</dbReference>
<feature type="domain" description="Thiamine pyrophosphate enzyme central" evidence="4">
    <location>
        <begin position="193"/>
        <end position="317"/>
    </location>
</feature>
<feature type="domain" description="Thiamine pyrophosphate enzyme N-terminal TPP-binding" evidence="6">
    <location>
        <begin position="7"/>
        <end position="117"/>
    </location>
</feature>
<dbReference type="InterPro" id="IPR047210">
    <property type="entry name" value="TPP_PYR_POXB-like"/>
</dbReference>
<name>A0A2R6BFD2_9ARCH</name>
<feature type="domain" description="Thiamine pyrophosphate enzyme TPP-binding" evidence="5">
    <location>
        <begin position="375"/>
        <end position="520"/>
    </location>
</feature>
<dbReference type="GO" id="GO:0006082">
    <property type="term" value="P:organic acid metabolic process"/>
    <property type="evidence" value="ECO:0007669"/>
    <property type="project" value="UniProtKB-ARBA"/>
</dbReference>
<gene>
    <name evidence="7" type="ORF">B9Q11_04355</name>
</gene>
<keyword evidence="2 3" id="KW-0786">Thiamine pyrophosphate</keyword>
<dbReference type="InterPro" id="IPR029061">
    <property type="entry name" value="THDP-binding"/>
</dbReference>
<protein>
    <recommendedName>
        <fullName evidence="9">2-oxoacid oxidoreductase (ferredoxin)</fullName>
    </recommendedName>
</protein>
<dbReference type="Pfam" id="PF00205">
    <property type="entry name" value="TPP_enzyme_M"/>
    <property type="match status" value="1"/>
</dbReference>
<dbReference type="Gene3D" id="3.40.50.1220">
    <property type="entry name" value="TPP-binding domain"/>
    <property type="match status" value="1"/>
</dbReference>
<sequence>MVSKKAVAQVLIDTLAELGVKRAYGIPGDSINPLVEALRRNPGVQLVHVTREDSASIASSFEAKFTQEASLCFGAAGPGAVLLLNGLYDAKMDHAPVIAITGQIESAFLGLEYSKEVNTNKLFDDVALYNVQLTNPNSAKHLVMKAYREAILGKGVSHISAPVDILKMEVEEDVSSITPKPVEPSYVINPESAERLINENERPLILVGRGCYGAGERISKFAEAIGAPIVYSLFGKGVLDDFDHKVMGGIGILGTEPSFEALNRADLLIVLGSSFPHYWYFPSDLKVLQVDATPSNLGKRYRVTAGYVCDVKAFLESVRPKNKERKFYEELKPIKQKWREKMKEKEDSNAKPIKPQRVMRELSLHTTKDTPIVVDVGSLLVWAARNFYAKTGQRVLFSAWYGSMGVAVPAAIGVSLASSSDTLAIVGDGGMNMSALELTTAKRYGAAIKVVVFNNEKLSMIKFEQETAGYPEYATKLLNPDYVTLSESMGVKAMRVEEPKELSDSIRQFFELKGVALLDVRVDGDESPLFAEFTRIE</sequence>
<dbReference type="Proteomes" id="UP000240381">
    <property type="component" value="Unassembled WGS sequence"/>
</dbReference>
<evidence type="ECO:0000256" key="3">
    <source>
        <dbReference type="RuleBase" id="RU362132"/>
    </source>
</evidence>
<dbReference type="AlphaFoldDB" id="A0A2R6BFD2"/>
<dbReference type="GO" id="GO:0000287">
    <property type="term" value="F:magnesium ion binding"/>
    <property type="evidence" value="ECO:0007669"/>
    <property type="project" value="InterPro"/>
</dbReference>
<evidence type="ECO:0000259" key="4">
    <source>
        <dbReference type="Pfam" id="PF00205"/>
    </source>
</evidence>
<dbReference type="InterPro" id="IPR029035">
    <property type="entry name" value="DHS-like_NAD/FAD-binding_dom"/>
</dbReference>
<proteinExistence type="inferred from homology"/>
<evidence type="ECO:0000259" key="6">
    <source>
        <dbReference type="Pfam" id="PF02776"/>
    </source>
</evidence>
<dbReference type="EMBL" id="NEXM01000061">
    <property type="protein sequence ID" value="PSN97344.1"/>
    <property type="molecule type" value="Genomic_DNA"/>
</dbReference>
<dbReference type="InterPro" id="IPR047211">
    <property type="entry name" value="POXB-like"/>
</dbReference>
<evidence type="ECO:0000313" key="7">
    <source>
        <dbReference type="EMBL" id="PSN97344.1"/>
    </source>
</evidence>
<evidence type="ECO:0000259" key="5">
    <source>
        <dbReference type="Pfam" id="PF02775"/>
    </source>
</evidence>
<dbReference type="SUPFAM" id="SSF52467">
    <property type="entry name" value="DHS-like NAD/FAD-binding domain"/>
    <property type="match status" value="1"/>
</dbReference>
<dbReference type="PANTHER" id="PTHR42981:SF2">
    <property type="entry name" value="PYRUVATE DEHYDROGENASE [UBIQUINONE]"/>
    <property type="match status" value="1"/>
</dbReference>
<accession>A0A2R6BFD2</accession>
<reference evidence="7 8" key="1">
    <citation type="submission" date="2017-04" db="EMBL/GenBank/DDBJ databases">
        <title>Novel microbial lineages endemic to geothermal iron-oxide mats fill important gaps in the evolutionary history of Archaea.</title>
        <authorList>
            <person name="Jay Z.J."/>
            <person name="Beam J.P."/>
            <person name="Dlakic M."/>
            <person name="Rusch D.B."/>
            <person name="Kozubal M.A."/>
            <person name="Inskeep W.P."/>
        </authorList>
    </citation>
    <scope>NUCLEOTIDE SEQUENCE [LARGE SCALE GENOMIC DNA]</scope>
    <source>
        <strain evidence="7">ECH_B_SAG-F08</strain>
    </source>
</reference>